<comment type="caution">
    <text evidence="3">The sequence shown here is derived from an EMBL/GenBank/DDBJ whole genome shotgun (WGS) entry which is preliminary data.</text>
</comment>
<dbReference type="Pfam" id="PF00106">
    <property type="entry name" value="adh_short"/>
    <property type="match status" value="1"/>
</dbReference>
<keyword evidence="2" id="KW-0560">Oxidoreductase</keyword>
<dbReference type="InterPro" id="IPR002347">
    <property type="entry name" value="SDR_fam"/>
</dbReference>
<dbReference type="Gene3D" id="3.40.50.720">
    <property type="entry name" value="NAD(P)-binding Rossmann-like Domain"/>
    <property type="match status" value="1"/>
</dbReference>
<dbReference type="PANTHER" id="PTHR44229">
    <property type="entry name" value="15-HYDROXYPROSTAGLANDIN DEHYDROGENASE [NAD(+)]"/>
    <property type="match status" value="1"/>
</dbReference>
<evidence type="ECO:0000256" key="1">
    <source>
        <dbReference type="ARBA" id="ARBA00006484"/>
    </source>
</evidence>
<dbReference type="PRINTS" id="PR00081">
    <property type="entry name" value="GDHRDH"/>
</dbReference>
<protein>
    <submittedName>
        <fullName evidence="3">Uncharacterized protein</fullName>
    </submittedName>
</protein>
<dbReference type="PROSITE" id="PS00061">
    <property type="entry name" value="ADH_SHORT"/>
    <property type="match status" value="1"/>
</dbReference>
<dbReference type="GO" id="GO:0005737">
    <property type="term" value="C:cytoplasm"/>
    <property type="evidence" value="ECO:0007669"/>
    <property type="project" value="TreeGrafter"/>
</dbReference>
<organism evidence="3 4">
    <name type="scientific">Candidula unifasciata</name>
    <dbReference type="NCBI Taxonomy" id="100452"/>
    <lineage>
        <taxon>Eukaryota</taxon>
        <taxon>Metazoa</taxon>
        <taxon>Spiralia</taxon>
        <taxon>Lophotrochozoa</taxon>
        <taxon>Mollusca</taxon>
        <taxon>Gastropoda</taxon>
        <taxon>Heterobranchia</taxon>
        <taxon>Euthyneura</taxon>
        <taxon>Panpulmonata</taxon>
        <taxon>Eupulmonata</taxon>
        <taxon>Stylommatophora</taxon>
        <taxon>Helicina</taxon>
        <taxon>Helicoidea</taxon>
        <taxon>Geomitridae</taxon>
        <taxon>Candidula</taxon>
    </lineage>
</organism>
<dbReference type="EMBL" id="CAJHNH020001446">
    <property type="protein sequence ID" value="CAG5123110.1"/>
    <property type="molecule type" value="Genomic_DNA"/>
</dbReference>
<reference evidence="3" key="1">
    <citation type="submission" date="2021-04" db="EMBL/GenBank/DDBJ databases">
        <authorList>
            <consortium name="Molecular Ecology Group"/>
        </authorList>
    </citation>
    <scope>NUCLEOTIDE SEQUENCE</scope>
</reference>
<keyword evidence="4" id="KW-1185">Reference proteome</keyword>
<accession>A0A8S3Z6A4</accession>
<dbReference type="Proteomes" id="UP000678393">
    <property type="component" value="Unassembled WGS sequence"/>
</dbReference>
<gene>
    <name evidence="3" type="ORF">CUNI_LOCUS8668</name>
</gene>
<dbReference type="AlphaFoldDB" id="A0A8S3Z6A4"/>
<dbReference type="PANTHER" id="PTHR44229:SF5">
    <property type="entry name" value="15-HYDROXYPROSTAGLANDIN DEHYDROGENASE [NAD(+)]"/>
    <property type="match status" value="1"/>
</dbReference>
<sequence length="131" mass="13776">MRRDKGGNGGVIVNIASMAGINPNPCGPVYGATKSAIIMYSQAWAKNPELAANGVRINVLAPAFADTALVAKMKDTTTIHLPTVADQIIARVGIMTPEDVAEALFELVDDQNKTGAVLKIAKATGKEYHTV</sequence>
<comment type="similarity">
    <text evidence="1">Belongs to the short-chain dehydrogenases/reductases (SDR) family.</text>
</comment>
<dbReference type="InterPro" id="IPR020904">
    <property type="entry name" value="Sc_DH/Rdtase_CS"/>
</dbReference>
<evidence type="ECO:0000313" key="4">
    <source>
        <dbReference type="Proteomes" id="UP000678393"/>
    </source>
</evidence>
<dbReference type="InterPro" id="IPR036291">
    <property type="entry name" value="NAD(P)-bd_dom_sf"/>
</dbReference>
<dbReference type="SUPFAM" id="SSF51735">
    <property type="entry name" value="NAD(P)-binding Rossmann-fold domains"/>
    <property type="match status" value="1"/>
</dbReference>
<proteinExistence type="inferred from homology"/>
<evidence type="ECO:0000256" key="2">
    <source>
        <dbReference type="ARBA" id="ARBA00023002"/>
    </source>
</evidence>
<evidence type="ECO:0000313" key="3">
    <source>
        <dbReference type="EMBL" id="CAG5123110.1"/>
    </source>
</evidence>
<dbReference type="GO" id="GO:0016616">
    <property type="term" value="F:oxidoreductase activity, acting on the CH-OH group of donors, NAD or NADP as acceptor"/>
    <property type="evidence" value="ECO:0007669"/>
    <property type="project" value="TreeGrafter"/>
</dbReference>
<dbReference type="OrthoDB" id="37659at2759"/>
<name>A0A8S3Z6A4_9EUPU</name>